<organism evidence="2 3">
    <name type="scientific">Schizopora paradoxa</name>
    <dbReference type="NCBI Taxonomy" id="27342"/>
    <lineage>
        <taxon>Eukaryota</taxon>
        <taxon>Fungi</taxon>
        <taxon>Dikarya</taxon>
        <taxon>Basidiomycota</taxon>
        <taxon>Agaricomycotina</taxon>
        <taxon>Agaricomycetes</taxon>
        <taxon>Hymenochaetales</taxon>
        <taxon>Schizoporaceae</taxon>
        <taxon>Schizopora</taxon>
    </lineage>
</organism>
<name>A0A0H2S6F6_9AGAM</name>
<protein>
    <submittedName>
        <fullName evidence="2">Uncharacterized protein</fullName>
    </submittedName>
</protein>
<accession>A0A0H2S6F6</accession>
<reference evidence="2 3" key="1">
    <citation type="submission" date="2015-04" db="EMBL/GenBank/DDBJ databases">
        <title>Complete genome sequence of Schizopora paradoxa KUC8140, a cosmopolitan wood degrader in East Asia.</title>
        <authorList>
            <consortium name="DOE Joint Genome Institute"/>
            <person name="Min B."/>
            <person name="Park H."/>
            <person name="Jang Y."/>
            <person name="Kim J.-J."/>
            <person name="Kim K.H."/>
            <person name="Pangilinan J."/>
            <person name="Lipzen A."/>
            <person name="Riley R."/>
            <person name="Grigoriev I.V."/>
            <person name="Spatafora J.W."/>
            <person name="Choi I.-G."/>
        </authorList>
    </citation>
    <scope>NUCLEOTIDE SEQUENCE [LARGE SCALE GENOMIC DNA]</scope>
    <source>
        <strain evidence="2 3">KUC8140</strain>
    </source>
</reference>
<evidence type="ECO:0000256" key="1">
    <source>
        <dbReference type="SAM" id="Phobius"/>
    </source>
</evidence>
<evidence type="ECO:0000313" key="3">
    <source>
        <dbReference type="Proteomes" id="UP000053477"/>
    </source>
</evidence>
<keyword evidence="1" id="KW-1133">Transmembrane helix</keyword>
<dbReference type="Proteomes" id="UP000053477">
    <property type="component" value="Unassembled WGS sequence"/>
</dbReference>
<gene>
    <name evidence="2" type="ORF">SCHPADRAFT_170006</name>
</gene>
<dbReference type="AlphaFoldDB" id="A0A0H2S6F6"/>
<keyword evidence="3" id="KW-1185">Reference proteome</keyword>
<evidence type="ECO:0000313" key="2">
    <source>
        <dbReference type="EMBL" id="KLO17263.1"/>
    </source>
</evidence>
<keyword evidence="1" id="KW-0812">Transmembrane</keyword>
<dbReference type="InParanoid" id="A0A0H2S6F6"/>
<proteinExistence type="predicted"/>
<dbReference type="EMBL" id="KQ085906">
    <property type="protein sequence ID" value="KLO17263.1"/>
    <property type="molecule type" value="Genomic_DNA"/>
</dbReference>
<keyword evidence="1" id="KW-0472">Membrane</keyword>
<feature type="transmembrane region" description="Helical" evidence="1">
    <location>
        <begin position="55"/>
        <end position="75"/>
    </location>
</feature>
<sequence length="134" mass="15002">MITVLTELAWETPGRVYRRIAALEICPVISVVTELDASKTRWTTPSVTLNENRRAFLTSLVVVVFSLSFTSTLYISGTPYQYHCFFPQPLTHCKSLATNHPLADSTSNSTLNDIVHVVVARRPRIVHSRGSQQT</sequence>